<dbReference type="EMBL" id="BJVK01000014">
    <property type="protein sequence ID" value="GEL28496.1"/>
    <property type="molecule type" value="Genomic_DNA"/>
</dbReference>
<evidence type="ECO:0000313" key="1">
    <source>
        <dbReference type="EMBL" id="GEL28496.1"/>
    </source>
</evidence>
<name>A0A511DUI2_LENKE</name>
<dbReference type="GeneID" id="71567539"/>
<protein>
    <submittedName>
        <fullName evidence="1">Uncharacterized protein</fullName>
    </submittedName>
</protein>
<dbReference type="AlphaFoldDB" id="A0A511DUI2"/>
<dbReference type="Proteomes" id="UP000321893">
    <property type="component" value="Unassembled WGS sequence"/>
</dbReference>
<comment type="caution">
    <text evidence="1">The sequence shown here is derived from an EMBL/GenBank/DDBJ whole genome shotgun (WGS) entry which is preliminary data.</text>
</comment>
<dbReference type="STRING" id="1423764.FC95_GL001470"/>
<reference evidence="1" key="1">
    <citation type="submission" date="2019-07" db="EMBL/GenBank/DDBJ databases">
        <title>Whole genome shotgun sequence of Lactobacillus kefiri NBRC 15888.</title>
        <authorList>
            <person name="Hosoyama A."/>
            <person name="Uohara A."/>
            <person name="Ohji S."/>
            <person name="Ichikawa N."/>
        </authorList>
    </citation>
    <scope>NUCLEOTIDE SEQUENCE [LARGE SCALE GENOMIC DNA]</scope>
    <source>
        <strain evidence="1">NBRC 15888</strain>
    </source>
</reference>
<keyword evidence="2" id="KW-1185">Reference proteome</keyword>
<accession>A0A511DUI2</accession>
<gene>
    <name evidence="1" type="ORF">LKE01_13160</name>
</gene>
<dbReference type="RefSeq" id="WP_056982305.1">
    <property type="nucleotide sequence ID" value="NZ_BJVK01000014.1"/>
</dbReference>
<organism evidence="1 2">
    <name type="scientific">Lentilactobacillus kefiri</name>
    <name type="common">Lactobacillus kefiri</name>
    <dbReference type="NCBI Taxonomy" id="33962"/>
    <lineage>
        <taxon>Bacteria</taxon>
        <taxon>Bacillati</taxon>
        <taxon>Bacillota</taxon>
        <taxon>Bacilli</taxon>
        <taxon>Lactobacillales</taxon>
        <taxon>Lactobacillaceae</taxon>
        <taxon>Lentilactobacillus</taxon>
    </lineage>
</organism>
<dbReference type="OrthoDB" id="2316095at2"/>
<sequence length="398" mass="44990">MKKLIQIFGMLMAAVLIGLITQISPVQAAHNGYRIKVLKTYQTDDGAANAYHAKPNTKAYVYSKYFGGSEDKVFNLKNFQKKLYKLSKYRSTTWFVQQKVRVYHKLKQGTYYWVRNLTAGKQGYVKTSALQKGFSPYGYQIISKKYGVKNRGDFYIKNKSQNVYMWDWTHTKKRLNLKDYPGMTWGCSHVATVRHHGVDTQYYYLGGYLRGNGKYVSGYVYSGNVTEGTNHDYAGQSIVYPNEFSNSSNYLHYIQTGHYQKLARQIVKLFPNTPVDLGLSKIAAYNYAADDEGVLWYEDKEPVSTKGYSDIISLKSVNNYLYKHKTASNATKLAGLKKELVKAGYPASKRASLSGYKLGIYIVNNIPDKYGAVIQDGGYGHASVFALILGKKDASSTN</sequence>
<proteinExistence type="predicted"/>
<evidence type="ECO:0000313" key="2">
    <source>
        <dbReference type="Proteomes" id="UP000321893"/>
    </source>
</evidence>